<protein>
    <submittedName>
        <fullName evidence="4">Kelch motif protein</fullName>
    </submittedName>
</protein>
<reference evidence="4 5" key="1">
    <citation type="submission" date="2019-02" db="EMBL/GenBank/DDBJ databases">
        <title>Deep-cultivation of Planctomycetes and their phenomic and genomic characterization uncovers novel biology.</title>
        <authorList>
            <person name="Wiegand S."/>
            <person name="Jogler M."/>
            <person name="Boedeker C."/>
            <person name="Pinto D."/>
            <person name="Vollmers J."/>
            <person name="Rivas-Marin E."/>
            <person name="Kohn T."/>
            <person name="Peeters S.H."/>
            <person name="Heuer A."/>
            <person name="Rast P."/>
            <person name="Oberbeckmann S."/>
            <person name="Bunk B."/>
            <person name="Jeske O."/>
            <person name="Meyerdierks A."/>
            <person name="Storesund J.E."/>
            <person name="Kallscheuer N."/>
            <person name="Luecker S."/>
            <person name="Lage O.M."/>
            <person name="Pohl T."/>
            <person name="Merkel B.J."/>
            <person name="Hornburger P."/>
            <person name="Mueller R.-W."/>
            <person name="Bruemmer F."/>
            <person name="Labrenz M."/>
            <person name="Spormann A.M."/>
            <person name="Op den Camp H."/>
            <person name="Overmann J."/>
            <person name="Amann R."/>
            <person name="Jetten M.S.M."/>
            <person name="Mascher T."/>
            <person name="Medema M.H."/>
            <person name="Devos D.P."/>
            <person name="Kaster A.-K."/>
            <person name="Ovreas L."/>
            <person name="Rohde M."/>
            <person name="Galperin M.Y."/>
            <person name="Jogler C."/>
        </authorList>
    </citation>
    <scope>NUCLEOTIDE SEQUENCE [LARGE SCALE GENOMIC DNA]</scope>
    <source>
        <strain evidence="4 5">Pla163</strain>
    </source>
</reference>
<accession>A0A518CZI3</accession>
<feature type="region of interest" description="Disordered" evidence="3">
    <location>
        <begin position="543"/>
        <end position="565"/>
    </location>
</feature>
<dbReference type="InterPro" id="IPR037293">
    <property type="entry name" value="Gal_Oxidase_central_sf"/>
</dbReference>
<gene>
    <name evidence="4" type="ORF">Pla163_17550</name>
</gene>
<evidence type="ECO:0000256" key="3">
    <source>
        <dbReference type="SAM" id="MobiDB-lite"/>
    </source>
</evidence>
<sequence>MHRERRADRSDARPTPATLGVWSKALVLALLGPLFAALGAQDAAAQLTGLELDYRHGRLGTRIEFALLGAPGDVVVLLPSGTSGPTPLNLVDPGDPRVLSVGLDLVSQVSILFLDPTGFGLVTYSLAPQPGLVGVQIYAQAVALSQSFPSPPIFGAVSNPARTTLLLPGSSSLTAGAMNAPRRYHTATPIPGGPVESERVLLVGGENPQTPFGARQDWEIYEPVTERFIGGGTLLERRTRHAAATLADGSILLIGGVGGPSGKPIASVERYLPTLDAVQAASPMFHARVDHTATTLNDGRVLVVGGFAGPYALDDPIGYPDSFLGDLGGPTQFAPQAELFDPQLGTWTPIPSIGPRAGHDAVLLGDGTVLIAGGVVPTPLGVPTATATCLIFDPINGTATPTSSLPSARSYVSLSPAQAGDALLAGGGAVTSGGPQATIDPVNTATLRYTLVTGQWVPVAIEPTTVARALVRCIQMPNGTIRYIRIEKPDGRVDPTTAGTGPPRVHVLDQTLGVWVLDGTLLDRRPGMRLVDLGPKTRFLVTGSSLTPLVPPPPGPDRSAEAYPF</sequence>
<dbReference type="PANTHER" id="PTHR24412:SF489">
    <property type="entry name" value="RING FINGER DOMAIN AND KELCH REPEAT-CONTAINING PROTEIN DDB_G0271372"/>
    <property type="match status" value="1"/>
</dbReference>
<proteinExistence type="predicted"/>
<dbReference type="InterPro" id="IPR011043">
    <property type="entry name" value="Gal_Oxase/kelch_b-propeller"/>
</dbReference>
<dbReference type="Gene3D" id="2.120.10.80">
    <property type="entry name" value="Kelch-type beta propeller"/>
    <property type="match status" value="1"/>
</dbReference>
<dbReference type="InterPro" id="IPR015915">
    <property type="entry name" value="Kelch-typ_b-propeller"/>
</dbReference>
<dbReference type="Gene3D" id="2.130.10.80">
    <property type="entry name" value="Galactose oxidase/kelch, beta-propeller"/>
    <property type="match status" value="2"/>
</dbReference>
<evidence type="ECO:0000313" key="5">
    <source>
        <dbReference type="Proteomes" id="UP000319342"/>
    </source>
</evidence>
<dbReference type="OrthoDB" id="281413at2"/>
<dbReference type="PANTHER" id="PTHR24412">
    <property type="entry name" value="KELCH PROTEIN"/>
    <property type="match status" value="1"/>
</dbReference>
<dbReference type="InterPro" id="IPR006652">
    <property type="entry name" value="Kelch_1"/>
</dbReference>
<organism evidence="4 5">
    <name type="scientific">Rohdeia mirabilis</name>
    <dbReference type="NCBI Taxonomy" id="2528008"/>
    <lineage>
        <taxon>Bacteria</taxon>
        <taxon>Pseudomonadati</taxon>
        <taxon>Planctomycetota</taxon>
        <taxon>Planctomycetia</taxon>
        <taxon>Planctomycetia incertae sedis</taxon>
        <taxon>Rohdeia</taxon>
    </lineage>
</organism>
<dbReference type="SMART" id="SM00612">
    <property type="entry name" value="Kelch"/>
    <property type="match status" value="3"/>
</dbReference>
<dbReference type="EMBL" id="CP036290">
    <property type="protein sequence ID" value="QDU84644.1"/>
    <property type="molecule type" value="Genomic_DNA"/>
</dbReference>
<evidence type="ECO:0000313" key="4">
    <source>
        <dbReference type="EMBL" id="QDU84644.1"/>
    </source>
</evidence>
<keyword evidence="1" id="KW-0880">Kelch repeat</keyword>
<name>A0A518CZI3_9BACT</name>
<keyword evidence="2" id="KW-0677">Repeat</keyword>
<keyword evidence="5" id="KW-1185">Reference proteome</keyword>
<evidence type="ECO:0000256" key="1">
    <source>
        <dbReference type="ARBA" id="ARBA00022441"/>
    </source>
</evidence>
<dbReference type="Proteomes" id="UP000319342">
    <property type="component" value="Chromosome"/>
</dbReference>
<dbReference type="RefSeq" id="WP_145186561.1">
    <property type="nucleotide sequence ID" value="NZ_CP036290.1"/>
</dbReference>
<dbReference type="SUPFAM" id="SSF50965">
    <property type="entry name" value="Galactose oxidase, central domain"/>
    <property type="match status" value="1"/>
</dbReference>
<evidence type="ECO:0000256" key="2">
    <source>
        <dbReference type="ARBA" id="ARBA00022737"/>
    </source>
</evidence>
<dbReference type="AlphaFoldDB" id="A0A518CZI3"/>